<dbReference type="AlphaFoldDB" id="A0A9N7TTY0"/>
<evidence type="ECO:0000313" key="2">
    <source>
        <dbReference type="Proteomes" id="UP001153269"/>
    </source>
</evidence>
<keyword evidence="2" id="KW-1185">Reference proteome</keyword>
<dbReference type="EMBL" id="CADEAL010000324">
    <property type="protein sequence ID" value="CAB1418436.1"/>
    <property type="molecule type" value="Genomic_DNA"/>
</dbReference>
<accession>A0A9N7TTY0</accession>
<dbReference type="Proteomes" id="UP001153269">
    <property type="component" value="Unassembled WGS sequence"/>
</dbReference>
<gene>
    <name evidence="1" type="ORF">PLEPLA_LOCUS6262</name>
</gene>
<name>A0A9N7TTY0_PLEPL</name>
<organism evidence="1 2">
    <name type="scientific">Pleuronectes platessa</name>
    <name type="common">European plaice</name>
    <dbReference type="NCBI Taxonomy" id="8262"/>
    <lineage>
        <taxon>Eukaryota</taxon>
        <taxon>Metazoa</taxon>
        <taxon>Chordata</taxon>
        <taxon>Craniata</taxon>
        <taxon>Vertebrata</taxon>
        <taxon>Euteleostomi</taxon>
        <taxon>Actinopterygii</taxon>
        <taxon>Neopterygii</taxon>
        <taxon>Teleostei</taxon>
        <taxon>Neoteleostei</taxon>
        <taxon>Acanthomorphata</taxon>
        <taxon>Carangaria</taxon>
        <taxon>Pleuronectiformes</taxon>
        <taxon>Pleuronectoidei</taxon>
        <taxon>Pleuronectidae</taxon>
        <taxon>Pleuronectes</taxon>
    </lineage>
</organism>
<proteinExistence type="predicted"/>
<sequence>MICPGLGRDALDTDECRMRLAVLRVCAAWGAPCPRLSINASASVRAARSKASELFLPCARLPSTAAPLPPRLLLRLLHHPPIPTTAPWTLLFRCNPNSSRSWRRV</sequence>
<protein>
    <submittedName>
        <fullName evidence="1">Uncharacterized protein</fullName>
    </submittedName>
</protein>
<evidence type="ECO:0000313" key="1">
    <source>
        <dbReference type="EMBL" id="CAB1418436.1"/>
    </source>
</evidence>
<reference evidence="1" key="1">
    <citation type="submission" date="2020-03" db="EMBL/GenBank/DDBJ databases">
        <authorList>
            <person name="Weist P."/>
        </authorList>
    </citation>
    <scope>NUCLEOTIDE SEQUENCE</scope>
</reference>
<comment type="caution">
    <text evidence="1">The sequence shown here is derived from an EMBL/GenBank/DDBJ whole genome shotgun (WGS) entry which is preliminary data.</text>
</comment>